<reference evidence="1 2" key="1">
    <citation type="journal article" date="2023" name="Science">
        <title>Complex scaffold remodeling in plant triterpene biosynthesis.</title>
        <authorList>
            <person name="De La Pena R."/>
            <person name="Hodgson H."/>
            <person name="Liu J.C."/>
            <person name="Stephenson M.J."/>
            <person name="Martin A.C."/>
            <person name="Owen C."/>
            <person name="Harkess A."/>
            <person name="Leebens-Mack J."/>
            <person name="Jimenez L.E."/>
            <person name="Osbourn A."/>
            <person name="Sattely E.S."/>
        </authorList>
    </citation>
    <scope>NUCLEOTIDE SEQUENCE [LARGE SCALE GENOMIC DNA]</scope>
    <source>
        <strain evidence="2">cv. JPN11</strain>
        <tissue evidence="1">Leaf</tissue>
    </source>
</reference>
<gene>
    <name evidence="1" type="ORF">OWV82_009301</name>
</gene>
<evidence type="ECO:0000313" key="2">
    <source>
        <dbReference type="Proteomes" id="UP001164539"/>
    </source>
</evidence>
<dbReference type="EMBL" id="CM051397">
    <property type="protein sequence ID" value="KAJ4721636.1"/>
    <property type="molecule type" value="Genomic_DNA"/>
</dbReference>
<organism evidence="1 2">
    <name type="scientific">Melia azedarach</name>
    <name type="common">Chinaberry tree</name>
    <dbReference type="NCBI Taxonomy" id="155640"/>
    <lineage>
        <taxon>Eukaryota</taxon>
        <taxon>Viridiplantae</taxon>
        <taxon>Streptophyta</taxon>
        <taxon>Embryophyta</taxon>
        <taxon>Tracheophyta</taxon>
        <taxon>Spermatophyta</taxon>
        <taxon>Magnoliopsida</taxon>
        <taxon>eudicotyledons</taxon>
        <taxon>Gunneridae</taxon>
        <taxon>Pentapetalae</taxon>
        <taxon>rosids</taxon>
        <taxon>malvids</taxon>
        <taxon>Sapindales</taxon>
        <taxon>Meliaceae</taxon>
        <taxon>Melia</taxon>
    </lineage>
</organism>
<dbReference type="Proteomes" id="UP001164539">
    <property type="component" value="Chromosome 4"/>
</dbReference>
<keyword evidence="2" id="KW-1185">Reference proteome</keyword>
<name>A0ACC1YDU4_MELAZ</name>
<accession>A0ACC1YDU4</accession>
<comment type="caution">
    <text evidence="1">The sequence shown here is derived from an EMBL/GenBank/DDBJ whole genome shotgun (WGS) entry which is preliminary data.</text>
</comment>
<protein>
    <submittedName>
        <fullName evidence="1">Protein PATRONUS 2</fullName>
    </submittedName>
</protein>
<proteinExistence type="predicted"/>
<sequence length="191" mass="20758">MMATRVTKGPLIIQNENLDVCNKKAIADGKTKSTKAVTKKGGVGFGSRKALNDITNKSSIHQETSSKKKNLPKEEFNVAEEMFLHDHNKCIEAQQAAKNAFCLDLVLPGHGSVSAAAAEPNSEQAKSDLESPRCYPEPEELPMSEFSDFIDSSTKLASPPCSPVGLDSPLSSAFAWQFEEVNFVLKQDNDV</sequence>
<evidence type="ECO:0000313" key="1">
    <source>
        <dbReference type="EMBL" id="KAJ4721636.1"/>
    </source>
</evidence>